<evidence type="ECO:0000259" key="1">
    <source>
        <dbReference type="Pfam" id="PF00195"/>
    </source>
</evidence>
<protein>
    <recommendedName>
        <fullName evidence="1">Chalcone/stilbene synthase N-terminal domain-containing protein</fullName>
    </recommendedName>
</protein>
<feature type="domain" description="Chalcone/stilbene synthase N-terminal" evidence="1">
    <location>
        <begin position="36"/>
        <end position="84"/>
    </location>
</feature>
<reference evidence="2 3" key="1">
    <citation type="journal article" date="2016" name="Sci. Rep.">
        <title>The Dendrobium catenatum Lindl. genome sequence provides insights into polysaccharide synthase, floral development and adaptive evolution.</title>
        <authorList>
            <person name="Zhang G.Q."/>
            <person name="Xu Q."/>
            <person name="Bian C."/>
            <person name="Tsai W.C."/>
            <person name="Yeh C.M."/>
            <person name="Liu K.W."/>
            <person name="Yoshida K."/>
            <person name="Zhang L.S."/>
            <person name="Chang S.B."/>
            <person name="Chen F."/>
            <person name="Shi Y."/>
            <person name="Su Y.Y."/>
            <person name="Zhang Y.Q."/>
            <person name="Chen L.J."/>
            <person name="Yin Y."/>
            <person name="Lin M."/>
            <person name="Huang H."/>
            <person name="Deng H."/>
            <person name="Wang Z.W."/>
            <person name="Zhu S.L."/>
            <person name="Zhao X."/>
            <person name="Deng C."/>
            <person name="Niu S.C."/>
            <person name="Huang J."/>
            <person name="Wang M."/>
            <person name="Liu G.H."/>
            <person name="Yang H.J."/>
            <person name="Xiao X.J."/>
            <person name="Hsiao Y.Y."/>
            <person name="Wu W.L."/>
            <person name="Chen Y.Y."/>
            <person name="Mitsuda N."/>
            <person name="Ohme-Takagi M."/>
            <person name="Luo Y.B."/>
            <person name="Van de Peer Y."/>
            <person name="Liu Z.J."/>
        </authorList>
    </citation>
    <scope>NUCLEOTIDE SEQUENCE [LARGE SCALE GENOMIC DNA]</scope>
    <source>
        <tissue evidence="2">The whole plant</tissue>
    </source>
</reference>
<accession>A0A2I0X661</accession>
<dbReference type="STRING" id="906689.A0A2I0X661"/>
<dbReference type="AlphaFoldDB" id="A0A2I0X661"/>
<dbReference type="InterPro" id="IPR001099">
    <property type="entry name" value="Chalcone/stilbene_synt_N"/>
</dbReference>
<organism evidence="2 3">
    <name type="scientific">Dendrobium catenatum</name>
    <dbReference type="NCBI Taxonomy" id="906689"/>
    <lineage>
        <taxon>Eukaryota</taxon>
        <taxon>Viridiplantae</taxon>
        <taxon>Streptophyta</taxon>
        <taxon>Embryophyta</taxon>
        <taxon>Tracheophyta</taxon>
        <taxon>Spermatophyta</taxon>
        <taxon>Magnoliopsida</taxon>
        <taxon>Liliopsida</taxon>
        <taxon>Asparagales</taxon>
        <taxon>Orchidaceae</taxon>
        <taxon>Epidendroideae</taxon>
        <taxon>Malaxideae</taxon>
        <taxon>Dendrobiinae</taxon>
        <taxon>Dendrobium</taxon>
    </lineage>
</organism>
<evidence type="ECO:0000313" key="3">
    <source>
        <dbReference type="Proteomes" id="UP000233837"/>
    </source>
</evidence>
<gene>
    <name evidence="2" type="ORF">MA16_Dca016501</name>
</gene>
<dbReference type="InterPro" id="IPR016039">
    <property type="entry name" value="Thiolase-like"/>
</dbReference>
<dbReference type="EMBL" id="KZ502113">
    <property type="protein sequence ID" value="PKU83392.1"/>
    <property type="molecule type" value="Genomic_DNA"/>
</dbReference>
<reference evidence="2 3" key="2">
    <citation type="journal article" date="2017" name="Nature">
        <title>The Apostasia genome and the evolution of orchids.</title>
        <authorList>
            <person name="Zhang G.Q."/>
            <person name="Liu K.W."/>
            <person name="Li Z."/>
            <person name="Lohaus R."/>
            <person name="Hsiao Y.Y."/>
            <person name="Niu S.C."/>
            <person name="Wang J.Y."/>
            <person name="Lin Y.C."/>
            <person name="Xu Q."/>
            <person name="Chen L.J."/>
            <person name="Yoshida K."/>
            <person name="Fujiwara S."/>
            <person name="Wang Z.W."/>
            <person name="Zhang Y.Q."/>
            <person name="Mitsuda N."/>
            <person name="Wang M."/>
            <person name="Liu G.H."/>
            <person name="Pecoraro L."/>
            <person name="Huang H.X."/>
            <person name="Xiao X.J."/>
            <person name="Lin M."/>
            <person name="Wu X.Y."/>
            <person name="Wu W.L."/>
            <person name="Chen Y.Y."/>
            <person name="Chang S.B."/>
            <person name="Sakamoto S."/>
            <person name="Ohme-Takagi M."/>
            <person name="Yagi M."/>
            <person name="Zeng S.J."/>
            <person name="Shen C.Y."/>
            <person name="Yeh C.M."/>
            <person name="Luo Y.B."/>
            <person name="Tsai W.C."/>
            <person name="Van de Peer Y."/>
            <person name="Liu Z.J."/>
        </authorList>
    </citation>
    <scope>NUCLEOTIDE SEQUENCE [LARGE SCALE GENOMIC DNA]</scope>
    <source>
        <tissue evidence="2">The whole plant</tissue>
    </source>
</reference>
<sequence>MSKEANNSFSGCLNGDFKEAGAVPTVSAGSISDPASQRRKAVILALGKALPDQLLLQESLVENYFRETNCDDPVMREKLERLCSN</sequence>
<dbReference type="Gene3D" id="3.40.47.10">
    <property type="match status" value="1"/>
</dbReference>
<name>A0A2I0X661_9ASPA</name>
<evidence type="ECO:0000313" key="2">
    <source>
        <dbReference type="EMBL" id="PKU83392.1"/>
    </source>
</evidence>
<dbReference type="Proteomes" id="UP000233837">
    <property type="component" value="Unassembled WGS sequence"/>
</dbReference>
<keyword evidence="3" id="KW-1185">Reference proteome</keyword>
<dbReference type="GO" id="GO:0016746">
    <property type="term" value="F:acyltransferase activity"/>
    <property type="evidence" value="ECO:0007669"/>
    <property type="project" value="InterPro"/>
</dbReference>
<dbReference type="Pfam" id="PF00195">
    <property type="entry name" value="Chal_sti_synt_N"/>
    <property type="match status" value="1"/>
</dbReference>
<proteinExistence type="predicted"/>